<evidence type="ECO:0000313" key="4">
    <source>
        <dbReference type="Proteomes" id="UP000254554"/>
    </source>
</evidence>
<dbReference type="InterPro" id="IPR004175">
    <property type="entry name" value="RNA_CPDase"/>
</dbReference>
<dbReference type="AlphaFoldDB" id="A0A377GD96"/>
<dbReference type="PANTHER" id="PTHR35561">
    <property type="entry name" value="RNA 2',3'-CYCLIC PHOSPHODIESTERASE"/>
    <property type="match status" value="1"/>
</dbReference>
<dbReference type="GO" id="GO:0008664">
    <property type="term" value="F:RNA 2',3'-cyclic 3'-phosphodiesterase activity"/>
    <property type="evidence" value="ECO:0007669"/>
    <property type="project" value="UniProtKB-EC"/>
</dbReference>
<feature type="short sequence motif" description="HXTX 2" evidence="2">
    <location>
        <begin position="131"/>
        <end position="134"/>
    </location>
</feature>
<gene>
    <name evidence="3" type="primary">ligT</name>
    <name evidence="3" type="ORF">NCTC11370_02886</name>
</gene>
<evidence type="ECO:0000256" key="2">
    <source>
        <dbReference type="HAMAP-Rule" id="MF_01940"/>
    </source>
</evidence>
<protein>
    <recommendedName>
        <fullName evidence="2">RNA 2',3'-cyclic phosphodiesterase</fullName>
        <shortName evidence="2">RNA 2',3'-CPDase</shortName>
        <ecNumber evidence="2">3.1.4.58</ecNumber>
    </recommendedName>
</protein>
<accession>A0A377GD96</accession>
<dbReference type="OrthoDB" id="7061261at2"/>
<reference evidence="3 4" key="1">
    <citation type="submission" date="2018-06" db="EMBL/GenBank/DDBJ databases">
        <authorList>
            <consortium name="Pathogen Informatics"/>
            <person name="Doyle S."/>
        </authorList>
    </citation>
    <scope>NUCLEOTIDE SEQUENCE [LARGE SCALE GENOMIC DNA]</scope>
    <source>
        <strain evidence="3 4">NCTC11370</strain>
    </source>
</reference>
<dbReference type="RefSeq" id="WP_010654893.1">
    <property type="nucleotide sequence ID" value="NZ_JAPHOS010000001.1"/>
</dbReference>
<evidence type="ECO:0000313" key="3">
    <source>
        <dbReference type="EMBL" id="STO22785.1"/>
    </source>
</evidence>
<comment type="similarity">
    <text evidence="2">Belongs to the 2H phosphoesterase superfamily. ThpR family.</text>
</comment>
<feature type="short sequence motif" description="HXTX 1" evidence="2">
    <location>
        <begin position="45"/>
        <end position="48"/>
    </location>
</feature>
<dbReference type="Gene3D" id="3.90.1140.10">
    <property type="entry name" value="Cyclic phosphodiesterase"/>
    <property type="match status" value="1"/>
</dbReference>
<dbReference type="GeneID" id="93293778"/>
<dbReference type="EMBL" id="UGGT01000001">
    <property type="protein sequence ID" value="STO22785.1"/>
    <property type="molecule type" value="Genomic_DNA"/>
</dbReference>
<dbReference type="SUPFAM" id="SSF55144">
    <property type="entry name" value="LigT-like"/>
    <property type="match status" value="1"/>
</dbReference>
<comment type="function">
    <text evidence="2">Hydrolyzes RNA 2',3'-cyclic phosphodiester to an RNA 2'-phosphomonoester.</text>
</comment>
<dbReference type="EC" id="3.1.4.58" evidence="2"/>
<dbReference type="PANTHER" id="PTHR35561:SF1">
    <property type="entry name" value="RNA 2',3'-CYCLIC PHOSPHODIESTERASE"/>
    <property type="match status" value="1"/>
</dbReference>
<keyword evidence="3" id="KW-0436">Ligase</keyword>
<dbReference type="STRING" id="1094715.GCA_000236165_02871"/>
<name>A0A377GD96_9GAMM</name>
<dbReference type="GO" id="GO:0004113">
    <property type="term" value="F:2',3'-cyclic-nucleotide 3'-phosphodiesterase activity"/>
    <property type="evidence" value="ECO:0007669"/>
    <property type="project" value="InterPro"/>
</dbReference>
<dbReference type="Proteomes" id="UP000254554">
    <property type="component" value="Unassembled WGS sequence"/>
</dbReference>
<feature type="active site" description="Proton donor" evidence="2">
    <location>
        <position position="45"/>
    </location>
</feature>
<proteinExistence type="inferred from homology"/>
<dbReference type="NCBIfam" id="TIGR02258">
    <property type="entry name" value="2_5_ligase"/>
    <property type="match status" value="1"/>
</dbReference>
<evidence type="ECO:0000256" key="1">
    <source>
        <dbReference type="ARBA" id="ARBA00022801"/>
    </source>
</evidence>
<dbReference type="Pfam" id="PF13563">
    <property type="entry name" value="2_5_RNA_ligase2"/>
    <property type="match status" value="1"/>
</dbReference>
<dbReference type="HAMAP" id="MF_01940">
    <property type="entry name" value="RNA_CPDase"/>
    <property type="match status" value="1"/>
</dbReference>
<comment type="catalytic activity">
    <reaction evidence="2">
        <text>a 3'-end 2',3'-cyclophospho-ribonucleotide-RNA + H2O = a 3'-end 2'-phospho-ribonucleotide-RNA + H(+)</text>
        <dbReference type="Rhea" id="RHEA:11828"/>
        <dbReference type="Rhea" id="RHEA-COMP:10464"/>
        <dbReference type="Rhea" id="RHEA-COMP:17353"/>
        <dbReference type="ChEBI" id="CHEBI:15377"/>
        <dbReference type="ChEBI" id="CHEBI:15378"/>
        <dbReference type="ChEBI" id="CHEBI:83064"/>
        <dbReference type="ChEBI" id="CHEBI:173113"/>
        <dbReference type="EC" id="3.1.4.58"/>
    </reaction>
</comment>
<sequence length="191" mass="21739">MHTLRVFFAILFPSKTHVELANYLHALQEVFSPDCIRWVQPEKMHITLQFLGNLPQAQLMQVTENVRTALTNQPAFQLELGHLEWFPTAHRPKVVSLGIQPEAPLAKLSATMGNVLISLNVPIETRPFRAHLTLGRLMRNKIPKELLKTMTVPVFSPINVTKIYLIESRPEKGEQNYYSLAEFKLLAGMVS</sequence>
<dbReference type="GO" id="GO:0016874">
    <property type="term" value="F:ligase activity"/>
    <property type="evidence" value="ECO:0007669"/>
    <property type="project" value="UniProtKB-KW"/>
</dbReference>
<organism evidence="3 4">
    <name type="scientific">Fluoribacter dumoffii</name>
    <dbReference type="NCBI Taxonomy" id="463"/>
    <lineage>
        <taxon>Bacteria</taxon>
        <taxon>Pseudomonadati</taxon>
        <taxon>Pseudomonadota</taxon>
        <taxon>Gammaproteobacteria</taxon>
        <taxon>Legionellales</taxon>
        <taxon>Legionellaceae</taxon>
        <taxon>Fluoribacter</taxon>
    </lineage>
</organism>
<feature type="active site" description="Proton acceptor" evidence="2">
    <location>
        <position position="131"/>
    </location>
</feature>
<keyword evidence="4" id="KW-1185">Reference proteome</keyword>
<keyword evidence="1 2" id="KW-0378">Hydrolase</keyword>
<dbReference type="InterPro" id="IPR009097">
    <property type="entry name" value="Cyclic_Pdiesterase"/>
</dbReference>